<accession>A0A7G9W539</accession>
<organism evidence="1 2">
    <name type="scientific">Alkalicella caledoniensis</name>
    <dbReference type="NCBI Taxonomy" id="2731377"/>
    <lineage>
        <taxon>Bacteria</taxon>
        <taxon>Bacillati</taxon>
        <taxon>Bacillota</taxon>
        <taxon>Clostridia</taxon>
        <taxon>Eubacteriales</taxon>
        <taxon>Proteinivoracaceae</taxon>
        <taxon>Alkalicella</taxon>
    </lineage>
</organism>
<reference evidence="1 2" key="1">
    <citation type="submission" date="2020-07" db="EMBL/GenBank/DDBJ databases">
        <title>Alkalicella. sp. LB2 genome.</title>
        <authorList>
            <person name="Postec A."/>
            <person name="Quemeneur M."/>
        </authorList>
    </citation>
    <scope>NUCLEOTIDE SEQUENCE [LARGE SCALE GENOMIC DNA]</scope>
    <source>
        <strain evidence="1 2">LB2</strain>
    </source>
</reference>
<dbReference type="Proteomes" id="UP000516160">
    <property type="component" value="Chromosome"/>
</dbReference>
<evidence type="ECO:0000313" key="1">
    <source>
        <dbReference type="EMBL" id="QNO13801.1"/>
    </source>
</evidence>
<sequence>MKMKIFLGIVIGALLLLTYRVVFPTYGNVVTSQWKTMNQIYVVDQANQKRVTIRDEDIIRSIIFDHADMRLMKRDSEIFILDYKYNIVVYNDVYTSPYTFSFYLDENDISVRSYYKILGENTLFDYIESLDLEWEDDN</sequence>
<evidence type="ECO:0000313" key="2">
    <source>
        <dbReference type="Proteomes" id="UP000516160"/>
    </source>
</evidence>
<dbReference type="KEGG" id="acae:HYG86_02995"/>
<dbReference type="RefSeq" id="WP_213167466.1">
    <property type="nucleotide sequence ID" value="NZ_CP058559.1"/>
</dbReference>
<proteinExistence type="predicted"/>
<keyword evidence="2" id="KW-1185">Reference proteome</keyword>
<gene>
    <name evidence="1" type="ORF">HYG86_02995</name>
</gene>
<protein>
    <submittedName>
        <fullName evidence="1">Uncharacterized protein</fullName>
    </submittedName>
</protein>
<name>A0A7G9W539_ALKCA</name>
<dbReference type="EMBL" id="CP058559">
    <property type="protein sequence ID" value="QNO13801.1"/>
    <property type="molecule type" value="Genomic_DNA"/>
</dbReference>
<dbReference type="AlphaFoldDB" id="A0A7G9W539"/>